<dbReference type="AlphaFoldDB" id="A0A6A4WKA2"/>
<keyword evidence="4" id="KW-0964">Secreted</keyword>
<dbReference type="GO" id="GO:0045165">
    <property type="term" value="P:cell fate commitment"/>
    <property type="evidence" value="ECO:0007669"/>
    <property type="project" value="TreeGrafter"/>
</dbReference>
<reference evidence="11 12" key="1">
    <citation type="submission" date="2019-07" db="EMBL/GenBank/DDBJ databases">
        <title>Draft genome assembly of a fouling barnacle, Amphibalanus amphitrite (Darwin, 1854): The first reference genome for Thecostraca.</title>
        <authorList>
            <person name="Kim W."/>
        </authorList>
    </citation>
    <scope>NUCLEOTIDE SEQUENCE [LARGE SCALE GENOMIC DNA]</scope>
    <source>
        <strain evidence="11">SNU_AA5</strain>
        <tissue evidence="11">Soma without cirri and trophi</tissue>
    </source>
</reference>
<dbReference type="InterPro" id="IPR005817">
    <property type="entry name" value="Wnt"/>
</dbReference>
<dbReference type="EMBL" id="VIIS01000538">
    <property type="protein sequence ID" value="KAF0307826.1"/>
    <property type="molecule type" value="Genomic_DNA"/>
</dbReference>
<evidence type="ECO:0000256" key="8">
    <source>
        <dbReference type="ARBA" id="ARBA00023180"/>
    </source>
</evidence>
<keyword evidence="7" id="KW-1015">Disulfide bond</keyword>
<proteinExistence type="inferred from homology"/>
<dbReference type="OrthoDB" id="5945655at2759"/>
<evidence type="ECO:0000256" key="5">
    <source>
        <dbReference type="ARBA" id="ARBA00022530"/>
    </source>
</evidence>
<keyword evidence="12" id="KW-1185">Reference proteome</keyword>
<dbReference type="PRINTS" id="PR01349">
    <property type="entry name" value="WNTPROTEIN"/>
</dbReference>
<comment type="caution">
    <text evidence="11">The sequence shown here is derived from an EMBL/GenBank/DDBJ whole genome shotgun (WGS) entry which is preliminary data.</text>
</comment>
<keyword evidence="5" id="KW-0272">Extracellular matrix</keyword>
<sequence length="373" mass="42260">MQPKVLSEVVPLCDRVCEGPLVPCERGTTNHQDHIHYRPRRPLPVSRSSCGRVRGLTSRQRRFCRRHPDLLQALLSGYQLGASDCRHRFRRHRWNCAALGRHLDFGHVQVRGTREAAVMYALQSAAVTHTLYAACRRGTVEGCACRQPGPDTRAVDFWKWSGCGEGLSHSGRQARRFLNARETERDARSLMNRHNNRAGVKAVTGGRRRRCHCHGPSGSCSLRTCWMDAPSSFSVIGDRLQQQLDSSQLVQLVQLPTGKQRLRAVEGDPTERLERRRLVHLEPSPTYCDPDPERGHNGTVGRVCRKNRSLPGSCEYMCCGRGYNIQITYRRYCCNFHQRPGRPYRVSAEDATEKVPVTGRERPKCGLEWPSAA</sequence>
<evidence type="ECO:0000256" key="9">
    <source>
        <dbReference type="ARBA" id="ARBA00023288"/>
    </source>
</evidence>
<accession>A0A6A4WKA2</accession>
<dbReference type="SMART" id="SM00097">
    <property type="entry name" value="WNT1"/>
    <property type="match status" value="1"/>
</dbReference>
<dbReference type="PANTHER" id="PTHR12027:SF112">
    <property type="entry name" value="PROTEIN WNT-2"/>
    <property type="match status" value="1"/>
</dbReference>
<keyword evidence="3 10" id="KW-0217">Developmental protein</keyword>
<dbReference type="Pfam" id="PF00110">
    <property type="entry name" value="wnt"/>
    <property type="match status" value="1"/>
</dbReference>
<evidence type="ECO:0000313" key="12">
    <source>
        <dbReference type="Proteomes" id="UP000440578"/>
    </source>
</evidence>
<evidence type="ECO:0000313" key="11">
    <source>
        <dbReference type="EMBL" id="KAF0307826.1"/>
    </source>
</evidence>
<organism evidence="11 12">
    <name type="scientific">Amphibalanus amphitrite</name>
    <name type="common">Striped barnacle</name>
    <name type="synonym">Balanus amphitrite</name>
    <dbReference type="NCBI Taxonomy" id="1232801"/>
    <lineage>
        <taxon>Eukaryota</taxon>
        <taxon>Metazoa</taxon>
        <taxon>Ecdysozoa</taxon>
        <taxon>Arthropoda</taxon>
        <taxon>Crustacea</taxon>
        <taxon>Multicrustacea</taxon>
        <taxon>Cirripedia</taxon>
        <taxon>Thoracica</taxon>
        <taxon>Thoracicalcarea</taxon>
        <taxon>Balanomorpha</taxon>
        <taxon>Balanoidea</taxon>
        <taxon>Balanidae</taxon>
        <taxon>Amphibalaninae</taxon>
        <taxon>Amphibalanus</taxon>
    </lineage>
</organism>
<evidence type="ECO:0000256" key="4">
    <source>
        <dbReference type="ARBA" id="ARBA00022525"/>
    </source>
</evidence>
<keyword evidence="6 10" id="KW-0879">Wnt signaling pathway</keyword>
<evidence type="ECO:0000256" key="7">
    <source>
        <dbReference type="ARBA" id="ARBA00023157"/>
    </source>
</evidence>
<dbReference type="GO" id="GO:0005615">
    <property type="term" value="C:extracellular space"/>
    <property type="evidence" value="ECO:0007669"/>
    <property type="project" value="TreeGrafter"/>
</dbReference>
<name>A0A6A4WKA2_AMPAM</name>
<dbReference type="PANTHER" id="PTHR12027">
    <property type="entry name" value="WNT RELATED"/>
    <property type="match status" value="1"/>
</dbReference>
<protein>
    <recommendedName>
        <fullName evidence="10">Protein Wnt</fullName>
    </recommendedName>
</protein>
<evidence type="ECO:0000256" key="3">
    <source>
        <dbReference type="ARBA" id="ARBA00022473"/>
    </source>
</evidence>
<dbReference type="Proteomes" id="UP000440578">
    <property type="component" value="Unassembled WGS sequence"/>
</dbReference>
<dbReference type="GO" id="GO:0060070">
    <property type="term" value="P:canonical Wnt signaling pathway"/>
    <property type="evidence" value="ECO:0007669"/>
    <property type="project" value="TreeGrafter"/>
</dbReference>
<dbReference type="GO" id="GO:0005109">
    <property type="term" value="F:frizzled binding"/>
    <property type="evidence" value="ECO:0007669"/>
    <property type="project" value="TreeGrafter"/>
</dbReference>
<dbReference type="GO" id="GO:0030182">
    <property type="term" value="P:neuron differentiation"/>
    <property type="evidence" value="ECO:0007669"/>
    <property type="project" value="TreeGrafter"/>
</dbReference>
<evidence type="ECO:0000256" key="2">
    <source>
        <dbReference type="ARBA" id="ARBA00005683"/>
    </source>
</evidence>
<evidence type="ECO:0000256" key="10">
    <source>
        <dbReference type="RuleBase" id="RU003500"/>
    </source>
</evidence>
<gene>
    <name evidence="11" type="primary">WNT2_0</name>
    <name evidence="11" type="ORF">FJT64_020885</name>
</gene>
<comment type="function">
    <text evidence="10">Ligand for members of the frizzled family of seven transmembrane receptors.</text>
</comment>
<comment type="subcellular location">
    <subcellularLocation>
        <location evidence="1 10">Secreted</location>
        <location evidence="1 10">Extracellular space</location>
        <location evidence="1 10">Extracellular matrix</location>
    </subcellularLocation>
</comment>
<evidence type="ECO:0000256" key="6">
    <source>
        <dbReference type="ARBA" id="ARBA00022687"/>
    </source>
</evidence>
<evidence type="ECO:0000256" key="1">
    <source>
        <dbReference type="ARBA" id="ARBA00004498"/>
    </source>
</evidence>
<dbReference type="GO" id="GO:0005125">
    <property type="term" value="F:cytokine activity"/>
    <property type="evidence" value="ECO:0007669"/>
    <property type="project" value="TreeGrafter"/>
</dbReference>
<comment type="similarity">
    <text evidence="2 10">Belongs to the Wnt family.</text>
</comment>
<keyword evidence="9" id="KW-0449">Lipoprotein</keyword>
<keyword evidence="8" id="KW-0325">Glycoprotein</keyword>